<sequence>MSFSLSPIEVLLPRQRPYFHGSAAQKSCRVHLRFTSRVKGPFNEAVLRRGGTGMGWTDIFRTKISRKVAIFAFLITSSFASLASKHLFASRLGFDARLEMAYD</sequence>
<name>A0AAV4VKH6_CAEEX</name>
<evidence type="ECO:0000313" key="2">
    <source>
        <dbReference type="EMBL" id="GIY70464.1"/>
    </source>
</evidence>
<keyword evidence="3" id="KW-1185">Reference proteome</keyword>
<accession>A0AAV4VKH6</accession>
<dbReference type="Proteomes" id="UP001054945">
    <property type="component" value="Unassembled WGS sequence"/>
</dbReference>
<keyword evidence="1" id="KW-0472">Membrane</keyword>
<dbReference type="AlphaFoldDB" id="A0AAV4VKH6"/>
<gene>
    <name evidence="2" type="ORF">CEXT_196281</name>
</gene>
<evidence type="ECO:0000313" key="3">
    <source>
        <dbReference type="Proteomes" id="UP001054945"/>
    </source>
</evidence>
<reference evidence="2 3" key="1">
    <citation type="submission" date="2021-06" db="EMBL/GenBank/DDBJ databases">
        <title>Caerostris extrusa draft genome.</title>
        <authorList>
            <person name="Kono N."/>
            <person name="Arakawa K."/>
        </authorList>
    </citation>
    <scope>NUCLEOTIDE SEQUENCE [LARGE SCALE GENOMIC DNA]</scope>
</reference>
<organism evidence="2 3">
    <name type="scientific">Caerostris extrusa</name>
    <name type="common">Bark spider</name>
    <name type="synonym">Caerostris bankana</name>
    <dbReference type="NCBI Taxonomy" id="172846"/>
    <lineage>
        <taxon>Eukaryota</taxon>
        <taxon>Metazoa</taxon>
        <taxon>Ecdysozoa</taxon>
        <taxon>Arthropoda</taxon>
        <taxon>Chelicerata</taxon>
        <taxon>Arachnida</taxon>
        <taxon>Araneae</taxon>
        <taxon>Araneomorphae</taxon>
        <taxon>Entelegynae</taxon>
        <taxon>Araneoidea</taxon>
        <taxon>Araneidae</taxon>
        <taxon>Caerostris</taxon>
    </lineage>
</organism>
<dbReference type="EMBL" id="BPLR01014669">
    <property type="protein sequence ID" value="GIY70464.1"/>
    <property type="molecule type" value="Genomic_DNA"/>
</dbReference>
<keyword evidence="1" id="KW-0812">Transmembrane</keyword>
<comment type="caution">
    <text evidence="2">The sequence shown here is derived from an EMBL/GenBank/DDBJ whole genome shotgun (WGS) entry which is preliminary data.</text>
</comment>
<feature type="transmembrane region" description="Helical" evidence="1">
    <location>
        <begin position="68"/>
        <end position="88"/>
    </location>
</feature>
<keyword evidence="1" id="KW-1133">Transmembrane helix</keyword>
<proteinExistence type="predicted"/>
<evidence type="ECO:0000256" key="1">
    <source>
        <dbReference type="SAM" id="Phobius"/>
    </source>
</evidence>
<protein>
    <submittedName>
        <fullName evidence="2">Uncharacterized protein</fullName>
    </submittedName>
</protein>